<feature type="region of interest" description="Disordered" evidence="1">
    <location>
        <begin position="1"/>
        <end position="27"/>
    </location>
</feature>
<organism evidence="2 3">
    <name type="scientific">Stephania cephalantha</name>
    <dbReference type="NCBI Taxonomy" id="152367"/>
    <lineage>
        <taxon>Eukaryota</taxon>
        <taxon>Viridiplantae</taxon>
        <taxon>Streptophyta</taxon>
        <taxon>Embryophyta</taxon>
        <taxon>Tracheophyta</taxon>
        <taxon>Spermatophyta</taxon>
        <taxon>Magnoliopsida</taxon>
        <taxon>Ranunculales</taxon>
        <taxon>Menispermaceae</taxon>
        <taxon>Menispermoideae</taxon>
        <taxon>Cissampelideae</taxon>
        <taxon>Stephania</taxon>
    </lineage>
</organism>
<accession>A0AAP0J2C4</accession>
<feature type="region of interest" description="Disordered" evidence="1">
    <location>
        <begin position="136"/>
        <end position="155"/>
    </location>
</feature>
<feature type="region of interest" description="Disordered" evidence="1">
    <location>
        <begin position="42"/>
        <end position="104"/>
    </location>
</feature>
<dbReference type="AlphaFoldDB" id="A0AAP0J2C4"/>
<gene>
    <name evidence="2" type="ORF">Scep_014321</name>
</gene>
<name>A0AAP0J2C4_9MAGN</name>
<reference evidence="2 3" key="1">
    <citation type="submission" date="2024-01" db="EMBL/GenBank/DDBJ databases">
        <title>Genome assemblies of Stephania.</title>
        <authorList>
            <person name="Yang L."/>
        </authorList>
    </citation>
    <scope>NUCLEOTIDE SEQUENCE [LARGE SCALE GENOMIC DNA]</scope>
    <source>
        <strain evidence="2">JXDWG</strain>
        <tissue evidence="2">Leaf</tissue>
    </source>
</reference>
<protein>
    <submittedName>
        <fullName evidence="2">Uncharacterized protein</fullName>
    </submittedName>
</protein>
<evidence type="ECO:0000313" key="3">
    <source>
        <dbReference type="Proteomes" id="UP001419268"/>
    </source>
</evidence>
<sequence length="233" mass="26450">MTMAAEGLRADGDGFQRNDDQTASKREAIRWRWFPTRRFKWRQRRSDSGSERPNQRRWFPRQRFKSDDQAAGSDSNGGIGPSPMAMVVEASDEERRAKAGRTVQWWREGPTKRRWFPSGQQRERHLAAWQERAKVNGDGFRGSDDDGRRRRGRRCSDLRVWETDFGEREKRVDGGGVAAAEEDCDESRPPLEKGGSGITAVVAAATHGGASTRRPNERKHGAGPHRSQALVRH</sequence>
<feature type="region of interest" description="Disordered" evidence="1">
    <location>
        <begin position="166"/>
        <end position="233"/>
    </location>
</feature>
<proteinExistence type="predicted"/>
<evidence type="ECO:0000256" key="1">
    <source>
        <dbReference type="SAM" id="MobiDB-lite"/>
    </source>
</evidence>
<comment type="caution">
    <text evidence="2">The sequence shown here is derived from an EMBL/GenBank/DDBJ whole genome shotgun (WGS) entry which is preliminary data.</text>
</comment>
<keyword evidence="3" id="KW-1185">Reference proteome</keyword>
<feature type="compositionally biased region" description="Low complexity" evidence="1">
    <location>
        <begin position="199"/>
        <end position="210"/>
    </location>
</feature>
<feature type="compositionally biased region" description="Basic and acidic residues" evidence="1">
    <location>
        <begin position="44"/>
        <end position="54"/>
    </location>
</feature>
<dbReference type="Proteomes" id="UP001419268">
    <property type="component" value="Unassembled WGS sequence"/>
</dbReference>
<dbReference type="EMBL" id="JBBNAG010000006">
    <property type="protein sequence ID" value="KAK9125475.1"/>
    <property type="molecule type" value="Genomic_DNA"/>
</dbReference>
<feature type="compositionally biased region" description="Basic and acidic residues" evidence="1">
    <location>
        <begin position="8"/>
        <end position="27"/>
    </location>
</feature>
<evidence type="ECO:0000313" key="2">
    <source>
        <dbReference type="EMBL" id="KAK9125475.1"/>
    </source>
</evidence>